<dbReference type="Pfam" id="PF06588">
    <property type="entry name" value="Muskelin_N"/>
    <property type="match status" value="1"/>
</dbReference>
<dbReference type="Gene3D" id="2.120.10.80">
    <property type="entry name" value="Kelch-type beta propeller"/>
    <property type="match status" value="2"/>
</dbReference>
<dbReference type="EMBL" id="BPQB01000028">
    <property type="protein sequence ID" value="GJE92745.1"/>
    <property type="molecule type" value="Genomic_DNA"/>
</dbReference>
<dbReference type="Proteomes" id="UP000703269">
    <property type="component" value="Unassembled WGS sequence"/>
</dbReference>
<gene>
    <name evidence="5" type="ORF">PsYK624_089010</name>
</gene>
<evidence type="ECO:0000313" key="6">
    <source>
        <dbReference type="Proteomes" id="UP000703269"/>
    </source>
</evidence>
<evidence type="ECO:0000313" key="5">
    <source>
        <dbReference type="EMBL" id="GJE92745.1"/>
    </source>
</evidence>
<dbReference type="InterPro" id="IPR011043">
    <property type="entry name" value="Gal_Oxase/kelch_b-propeller"/>
</dbReference>
<sequence length="851" mass="94979">MDAGQLPPTVQLTYTIAGGTEHSGRYVADNILHDSPLDQSSRWSGAAQASDVQQYLLLRVDSLAVLKSITFGKFHRPHPCNMKEFKLYVGLSEDNMTEVLHSGLKNDSTPETFYIRSVNQAGLAFPTRYVKIEPLSAHGQSFHTSIWYVALNGVVDERHVAEVKTKHEEFQEIIMLRHVLKHLRQRRFLGPFQSVLERSGLQLEHPLITDLHTSLVIQGNFTNSESLLASIASAGLFTTSLLSQQPQAQWTRLNALNADGDAPSARSGHAMCIDHECGMIYLFGGWDGQRNLDDFWAFDVRAESWNIVSFATQREPNGPGPRSCHKMVFDSSTGDIYIFGRLDEGNAGDIGEIPATSVHSSGFDAPATSPVSPRRMTTPELLGSSRSTSASSHNAQFYRYHTRGRDAGKWELLFRDTSATGGPPIVFDHQMAIDSTAQMIYVSGGRVVDGDWESLKFSGLYSYDIKKNKWKMCQSPENSTAYPSIPSRFGHSMVLDQKMQTLFVFGGQREDKYLSDMYAYHIPTNTVTELFSNFSSAGGPDACFTQRATLDPELREIYVFCGLTRSQSRTDIVLESDSPYWVYRYDRPERPGKWTKILPAEGSSSSPLARYAHQVVYDPTSKMSYMHGGNACLEPPPEEGQPRLSSVRATASGGGRAASEERIEDVDMGRGKDRLDDFWKMSLLRPSSDDMIRRGKYLIRQQQFRELCKDSTPIKALSYLQTEVSAVVDHSDAEETTSFRELLAHLLSPQAPSTRKRSRDDDSPSSPTRKLDADDPMAGVPAGSTSEPKSVVSMLEDSEEEKLERVRAASPERYAQRTEVFEQLMAFVNADAKQPDKDLIRLINVDSADVY</sequence>
<proteinExistence type="predicted"/>
<dbReference type="Pfam" id="PF24681">
    <property type="entry name" value="Kelch_KLHDC2_KLHL20_DRC7"/>
    <property type="match status" value="2"/>
</dbReference>
<dbReference type="SUPFAM" id="SSF117281">
    <property type="entry name" value="Kelch motif"/>
    <property type="match status" value="1"/>
</dbReference>
<keyword evidence="1" id="KW-0880">Kelch repeat</keyword>
<dbReference type="SUPFAM" id="SSF50965">
    <property type="entry name" value="Galactose oxidase, central domain"/>
    <property type="match status" value="1"/>
</dbReference>
<accession>A0A9P3GFD9</accession>
<protein>
    <submittedName>
        <fullName evidence="5">Muskelin N-terminus-domain-containing protein</fullName>
    </submittedName>
</protein>
<feature type="region of interest" description="Disordered" evidence="3">
    <location>
        <begin position="746"/>
        <end position="810"/>
    </location>
</feature>
<evidence type="ECO:0000256" key="3">
    <source>
        <dbReference type="SAM" id="MobiDB-lite"/>
    </source>
</evidence>
<dbReference type="SUPFAM" id="SSF49785">
    <property type="entry name" value="Galactose-binding domain-like"/>
    <property type="match status" value="1"/>
</dbReference>
<keyword evidence="6" id="KW-1185">Reference proteome</keyword>
<evidence type="ECO:0000256" key="1">
    <source>
        <dbReference type="ARBA" id="ARBA00022441"/>
    </source>
</evidence>
<comment type="caution">
    <text evidence="5">The sequence shown here is derived from an EMBL/GenBank/DDBJ whole genome shotgun (WGS) entry which is preliminary data.</text>
</comment>
<dbReference type="AlphaFoldDB" id="A0A9P3GFD9"/>
<dbReference type="PANTHER" id="PTHR15526">
    <property type="entry name" value="MUSKELIN"/>
    <property type="match status" value="1"/>
</dbReference>
<dbReference type="InterPro" id="IPR010565">
    <property type="entry name" value="Muskelin_N"/>
</dbReference>
<dbReference type="InterPro" id="IPR015915">
    <property type="entry name" value="Kelch-typ_b-propeller"/>
</dbReference>
<evidence type="ECO:0000259" key="4">
    <source>
        <dbReference type="Pfam" id="PF06588"/>
    </source>
</evidence>
<evidence type="ECO:0000256" key="2">
    <source>
        <dbReference type="ARBA" id="ARBA00022737"/>
    </source>
</evidence>
<dbReference type="OrthoDB" id="10052615at2759"/>
<name>A0A9P3GFD9_9APHY</name>
<dbReference type="InterPro" id="IPR008979">
    <property type="entry name" value="Galactose-bd-like_sf"/>
</dbReference>
<dbReference type="GO" id="GO:0005737">
    <property type="term" value="C:cytoplasm"/>
    <property type="evidence" value="ECO:0007669"/>
    <property type="project" value="TreeGrafter"/>
</dbReference>
<reference evidence="5 6" key="1">
    <citation type="submission" date="2021-08" db="EMBL/GenBank/DDBJ databases">
        <title>Draft Genome Sequence of Phanerochaete sordida strain YK-624.</title>
        <authorList>
            <person name="Mori T."/>
            <person name="Dohra H."/>
            <person name="Suzuki T."/>
            <person name="Kawagishi H."/>
            <person name="Hirai H."/>
        </authorList>
    </citation>
    <scope>NUCLEOTIDE SEQUENCE [LARGE SCALE GENOMIC DNA]</scope>
    <source>
        <strain evidence="5 6">YK-624</strain>
    </source>
</reference>
<feature type="region of interest" description="Disordered" evidence="3">
    <location>
        <begin position="631"/>
        <end position="660"/>
    </location>
</feature>
<feature type="domain" description="Muskelin N-terminal" evidence="4">
    <location>
        <begin position="11"/>
        <end position="206"/>
    </location>
</feature>
<keyword evidence="2" id="KW-0677">Repeat</keyword>
<dbReference type="InterPro" id="IPR052456">
    <property type="entry name" value="CTLH_complex_component"/>
</dbReference>
<dbReference type="PANTHER" id="PTHR15526:SF5">
    <property type="entry name" value="MUSKELIN"/>
    <property type="match status" value="1"/>
</dbReference>
<dbReference type="Gene3D" id="2.60.120.260">
    <property type="entry name" value="Galactose-binding domain-like"/>
    <property type="match status" value="1"/>
</dbReference>
<organism evidence="5 6">
    <name type="scientific">Phanerochaete sordida</name>
    <dbReference type="NCBI Taxonomy" id="48140"/>
    <lineage>
        <taxon>Eukaryota</taxon>
        <taxon>Fungi</taxon>
        <taxon>Dikarya</taxon>
        <taxon>Basidiomycota</taxon>
        <taxon>Agaricomycotina</taxon>
        <taxon>Agaricomycetes</taxon>
        <taxon>Polyporales</taxon>
        <taxon>Phanerochaetaceae</taxon>
        <taxon>Phanerochaete</taxon>
    </lineage>
</organism>